<keyword evidence="3" id="KW-1185">Reference proteome</keyword>
<evidence type="ECO:0000313" key="3">
    <source>
        <dbReference type="Proteomes" id="UP000011511"/>
    </source>
</evidence>
<comment type="caution">
    <text evidence="2">The sequence shown here is derived from an EMBL/GenBank/DDBJ whole genome shotgun (WGS) entry which is preliminary data.</text>
</comment>
<sequence>MRTGSTKAVDRANDAAKVGAGRIDDGVGDRSRSGPSRSDHGSRGRNDAVEPTGTRDATGGLVR</sequence>
<proteinExistence type="predicted"/>
<dbReference type="Proteomes" id="UP000011511">
    <property type="component" value="Unassembled WGS sequence"/>
</dbReference>
<gene>
    <name evidence="2" type="ORF">C485_07882</name>
</gene>
<feature type="region of interest" description="Disordered" evidence="1">
    <location>
        <begin position="1"/>
        <end position="63"/>
    </location>
</feature>
<organism evidence="2 3">
    <name type="scientific">Natrinema altunense (strain JCM 12890 / CGMCC 1.3731 / AJ2)</name>
    <dbReference type="NCBI Taxonomy" id="1227494"/>
    <lineage>
        <taxon>Archaea</taxon>
        <taxon>Methanobacteriati</taxon>
        <taxon>Methanobacteriota</taxon>
        <taxon>Stenosarchaea group</taxon>
        <taxon>Halobacteria</taxon>
        <taxon>Halobacteriales</taxon>
        <taxon>Natrialbaceae</taxon>
        <taxon>Natrinema</taxon>
    </lineage>
</organism>
<evidence type="ECO:0000256" key="1">
    <source>
        <dbReference type="SAM" id="MobiDB-lite"/>
    </source>
</evidence>
<accession>L9ZL97</accession>
<feature type="compositionally biased region" description="Basic and acidic residues" evidence="1">
    <location>
        <begin position="22"/>
        <end position="48"/>
    </location>
</feature>
<reference evidence="2 3" key="1">
    <citation type="journal article" date="2014" name="PLoS Genet.">
        <title>Phylogenetically driven sequencing of extremely halophilic archaea reveals strategies for static and dynamic osmo-response.</title>
        <authorList>
            <person name="Becker E.A."/>
            <person name="Seitzer P.M."/>
            <person name="Tritt A."/>
            <person name="Larsen D."/>
            <person name="Krusor M."/>
            <person name="Yao A.I."/>
            <person name="Wu D."/>
            <person name="Madern D."/>
            <person name="Eisen J.A."/>
            <person name="Darling A.E."/>
            <person name="Facciotti M.T."/>
        </authorList>
    </citation>
    <scope>NUCLEOTIDE SEQUENCE [LARGE SCALE GENOMIC DNA]</scope>
    <source>
        <strain evidence="2 3">JCM 12890</strain>
    </source>
</reference>
<dbReference type="EMBL" id="AOIK01000025">
    <property type="protein sequence ID" value="ELY86821.1"/>
    <property type="molecule type" value="Genomic_DNA"/>
</dbReference>
<name>L9ZL97_NATA2</name>
<evidence type="ECO:0000313" key="2">
    <source>
        <dbReference type="EMBL" id="ELY86821.1"/>
    </source>
</evidence>
<dbReference type="AlphaFoldDB" id="L9ZL97"/>
<protein>
    <submittedName>
        <fullName evidence="2">Uncharacterized protein</fullName>
    </submittedName>
</protein>